<dbReference type="GO" id="GO:0043565">
    <property type="term" value="F:sequence-specific DNA binding"/>
    <property type="evidence" value="ECO:0007669"/>
    <property type="project" value="InterPro"/>
</dbReference>
<dbReference type="GO" id="GO:0005634">
    <property type="term" value="C:nucleus"/>
    <property type="evidence" value="ECO:0007669"/>
    <property type="project" value="UniProtKB-SubCell"/>
</dbReference>
<dbReference type="Proteomes" id="UP001295423">
    <property type="component" value="Unassembled WGS sequence"/>
</dbReference>
<sequence>MCIAPHRRPATSSLGPAASLQSQLAVKADFTVAQNKNLSAAYPKAAAPSSQRRKASRSERHHITVQHNYHDHSKDVCCESRRLPARGGVVTPFPLKLHSMLEAVQSEGLEHIVSWQPHGRCFVVHDAKKFVAILEQHFKISKVSSFQRQLNLYGFQRLTKGQDKGGYYHELFLRGKIFLSQNIQRIKVKGTKIRARSNPDQEPNFYSMPWVMDGSEDKNETVNHDYFTSPMISSSTIVSPPASVSSDEQPMQDALDSLIDISPELWEVLPEGTPLEKVSTCFWDDNTADPLSVSGDDAVEAFLEDFDFPSDAEAFKNIEDDNVFGELLEQMIAS</sequence>
<evidence type="ECO:0000256" key="1">
    <source>
        <dbReference type="ARBA" id="ARBA00004123"/>
    </source>
</evidence>
<evidence type="ECO:0000313" key="6">
    <source>
        <dbReference type="EMBL" id="CAJ1954840.1"/>
    </source>
</evidence>
<feature type="domain" description="HSF-type DNA-binding" evidence="5">
    <location>
        <begin position="89"/>
        <end position="186"/>
    </location>
</feature>
<dbReference type="SMART" id="SM00415">
    <property type="entry name" value="HSF"/>
    <property type="match status" value="1"/>
</dbReference>
<dbReference type="GO" id="GO:0003700">
    <property type="term" value="F:DNA-binding transcription factor activity"/>
    <property type="evidence" value="ECO:0007669"/>
    <property type="project" value="InterPro"/>
</dbReference>
<dbReference type="InterPro" id="IPR036388">
    <property type="entry name" value="WH-like_DNA-bd_sf"/>
</dbReference>
<protein>
    <recommendedName>
        <fullName evidence="5">HSF-type DNA-binding domain-containing protein</fullName>
    </recommendedName>
</protein>
<evidence type="ECO:0000259" key="5">
    <source>
        <dbReference type="SMART" id="SM00415"/>
    </source>
</evidence>
<evidence type="ECO:0000256" key="3">
    <source>
        <dbReference type="ARBA" id="ARBA00023242"/>
    </source>
</evidence>
<dbReference type="SUPFAM" id="SSF46785">
    <property type="entry name" value="Winged helix' DNA-binding domain"/>
    <property type="match status" value="1"/>
</dbReference>
<reference evidence="6" key="1">
    <citation type="submission" date="2023-08" db="EMBL/GenBank/DDBJ databases">
        <authorList>
            <person name="Audoor S."/>
            <person name="Bilcke G."/>
        </authorList>
    </citation>
    <scope>NUCLEOTIDE SEQUENCE</scope>
</reference>
<keyword evidence="3" id="KW-0539">Nucleus</keyword>
<dbReference type="PANTHER" id="PTHR10015:SF206">
    <property type="entry name" value="HSF-TYPE DNA-BINDING DOMAIN-CONTAINING PROTEIN"/>
    <property type="match status" value="1"/>
</dbReference>
<keyword evidence="2" id="KW-0238">DNA-binding</keyword>
<dbReference type="PRINTS" id="PR00056">
    <property type="entry name" value="HSFDOMAIN"/>
</dbReference>
<evidence type="ECO:0000256" key="2">
    <source>
        <dbReference type="ARBA" id="ARBA00023125"/>
    </source>
</evidence>
<dbReference type="Pfam" id="PF00447">
    <property type="entry name" value="HSF_DNA-bind"/>
    <property type="match status" value="1"/>
</dbReference>
<dbReference type="Gene3D" id="1.10.10.10">
    <property type="entry name" value="Winged helix-like DNA-binding domain superfamily/Winged helix DNA-binding domain"/>
    <property type="match status" value="1"/>
</dbReference>
<dbReference type="PANTHER" id="PTHR10015">
    <property type="entry name" value="HEAT SHOCK TRANSCRIPTION FACTOR"/>
    <property type="match status" value="1"/>
</dbReference>
<proteinExistence type="inferred from homology"/>
<name>A0AAD2FYQ2_9STRA</name>
<organism evidence="6 7">
    <name type="scientific">Cylindrotheca closterium</name>
    <dbReference type="NCBI Taxonomy" id="2856"/>
    <lineage>
        <taxon>Eukaryota</taxon>
        <taxon>Sar</taxon>
        <taxon>Stramenopiles</taxon>
        <taxon>Ochrophyta</taxon>
        <taxon>Bacillariophyta</taxon>
        <taxon>Bacillariophyceae</taxon>
        <taxon>Bacillariophycidae</taxon>
        <taxon>Bacillariales</taxon>
        <taxon>Bacillariaceae</taxon>
        <taxon>Cylindrotheca</taxon>
    </lineage>
</organism>
<comment type="subcellular location">
    <subcellularLocation>
        <location evidence="1">Nucleus</location>
    </subcellularLocation>
</comment>
<dbReference type="AlphaFoldDB" id="A0AAD2FYQ2"/>
<keyword evidence="7" id="KW-1185">Reference proteome</keyword>
<evidence type="ECO:0000256" key="4">
    <source>
        <dbReference type="RuleBase" id="RU004020"/>
    </source>
</evidence>
<dbReference type="InterPro" id="IPR000232">
    <property type="entry name" value="HSF_DNA-bd"/>
</dbReference>
<evidence type="ECO:0000313" key="7">
    <source>
        <dbReference type="Proteomes" id="UP001295423"/>
    </source>
</evidence>
<dbReference type="EMBL" id="CAKOGP040001870">
    <property type="protein sequence ID" value="CAJ1954840.1"/>
    <property type="molecule type" value="Genomic_DNA"/>
</dbReference>
<comment type="similarity">
    <text evidence="4">Belongs to the HSF family.</text>
</comment>
<gene>
    <name evidence="6" type="ORF">CYCCA115_LOCUS15432</name>
</gene>
<dbReference type="InterPro" id="IPR036390">
    <property type="entry name" value="WH_DNA-bd_sf"/>
</dbReference>
<accession>A0AAD2FYQ2</accession>
<comment type="caution">
    <text evidence="6">The sequence shown here is derived from an EMBL/GenBank/DDBJ whole genome shotgun (WGS) entry which is preliminary data.</text>
</comment>
<dbReference type="FunFam" id="1.10.10.10:FF:000479">
    <property type="entry name" value="Predicted protein"/>
    <property type="match status" value="1"/>
</dbReference>